<evidence type="ECO:0000256" key="5">
    <source>
        <dbReference type="SAM" id="Phobius"/>
    </source>
</evidence>
<dbReference type="InterPro" id="IPR050768">
    <property type="entry name" value="UPF0353/GerABKA_families"/>
</dbReference>
<protein>
    <submittedName>
        <fullName evidence="7">VWA domain-containing protein</fullName>
    </submittedName>
</protein>
<evidence type="ECO:0000259" key="6">
    <source>
        <dbReference type="PROSITE" id="PS50234"/>
    </source>
</evidence>
<evidence type="ECO:0000313" key="8">
    <source>
        <dbReference type="Proteomes" id="UP000293952"/>
    </source>
</evidence>
<dbReference type="RefSeq" id="WP_130092329.1">
    <property type="nucleotide sequence ID" value="NZ_SETE01000001.1"/>
</dbReference>
<keyword evidence="4 5" id="KW-0472">Membrane</keyword>
<name>A0A4Q4KRN1_9FLAO</name>
<dbReference type="OrthoDB" id="6206554at2"/>
<organism evidence="7 8">
    <name type="scientific">Brumimicrobium glaciale</name>
    <dbReference type="NCBI Taxonomy" id="200475"/>
    <lineage>
        <taxon>Bacteria</taxon>
        <taxon>Pseudomonadati</taxon>
        <taxon>Bacteroidota</taxon>
        <taxon>Flavobacteriia</taxon>
        <taxon>Flavobacteriales</taxon>
        <taxon>Crocinitomicaceae</taxon>
        <taxon>Brumimicrobium</taxon>
    </lineage>
</organism>
<evidence type="ECO:0000256" key="4">
    <source>
        <dbReference type="ARBA" id="ARBA00023136"/>
    </source>
</evidence>
<reference evidence="7 8" key="1">
    <citation type="submission" date="2019-02" db="EMBL/GenBank/DDBJ databases">
        <title>Genome sequence of the sea-ice species Brumimicrobium glaciale.</title>
        <authorList>
            <person name="Bowman J.P."/>
        </authorList>
    </citation>
    <scope>NUCLEOTIDE SEQUENCE [LARGE SCALE GENOMIC DNA]</scope>
    <source>
        <strain evidence="7 8">IC156</strain>
    </source>
</reference>
<keyword evidence="2 5" id="KW-0812">Transmembrane</keyword>
<dbReference type="Gene3D" id="3.40.50.410">
    <property type="entry name" value="von Willebrand factor, type A domain"/>
    <property type="match status" value="1"/>
</dbReference>
<evidence type="ECO:0000313" key="7">
    <source>
        <dbReference type="EMBL" id="RYM35963.1"/>
    </source>
</evidence>
<keyword evidence="8" id="KW-1185">Reference proteome</keyword>
<feature type="transmembrane region" description="Helical" evidence="5">
    <location>
        <begin position="56"/>
        <end position="75"/>
    </location>
</feature>
<evidence type="ECO:0000256" key="2">
    <source>
        <dbReference type="ARBA" id="ARBA00022692"/>
    </source>
</evidence>
<dbReference type="Proteomes" id="UP000293952">
    <property type="component" value="Unassembled WGS sequence"/>
</dbReference>
<feature type="transmembrane region" description="Helical" evidence="5">
    <location>
        <begin position="103"/>
        <end position="121"/>
    </location>
</feature>
<dbReference type="InterPro" id="IPR036465">
    <property type="entry name" value="vWFA_dom_sf"/>
</dbReference>
<dbReference type="EMBL" id="SETE01000001">
    <property type="protein sequence ID" value="RYM35963.1"/>
    <property type="molecule type" value="Genomic_DNA"/>
</dbReference>
<dbReference type="Pfam" id="PF00092">
    <property type="entry name" value="VWA"/>
    <property type="match status" value="1"/>
</dbReference>
<keyword evidence="1" id="KW-1003">Cell membrane</keyword>
<dbReference type="SUPFAM" id="SSF53300">
    <property type="entry name" value="vWA-like"/>
    <property type="match status" value="1"/>
</dbReference>
<gene>
    <name evidence="7" type="ORF">ERX46_02915</name>
</gene>
<feature type="domain" description="VWFA" evidence="6">
    <location>
        <begin position="138"/>
        <end position="337"/>
    </location>
</feature>
<accession>A0A4Q4KRN1</accession>
<dbReference type="SMART" id="SM00327">
    <property type="entry name" value="VWA"/>
    <property type="match status" value="1"/>
</dbReference>
<dbReference type="PANTHER" id="PTHR22550:SF5">
    <property type="entry name" value="LEUCINE ZIPPER PROTEIN 4"/>
    <property type="match status" value="1"/>
</dbReference>
<dbReference type="PANTHER" id="PTHR22550">
    <property type="entry name" value="SPORE GERMINATION PROTEIN"/>
    <property type="match status" value="1"/>
</dbReference>
<dbReference type="AlphaFoldDB" id="A0A4Q4KRN1"/>
<sequence length="387" mass="43523">MPKRKLTYTYRLPFFTGFVLGFEFMFWIIMWQLMSIFGVFSPESSAEILSFLHPKFAWLFVLLPILMIVFFYQLFKRNQLVNNIGSINTLHTFLKPVATRKVFWRYFLIRNAVVFIIFALMQPALGTKNVQGQSNGIELIFAVDISNSMNTRDIQGGETRLEVAKRAMNQLVNQSAAARVGLLVFAGSAYPQLPLTADKEAAKMYIDELNTSFISNQGTNVAAALKESSRFFSKQRTKKVLILITDGEDHEGGLKEAYKAIKNKNIEVLILGIGTEKGGIVPRDESPNSVSLKDELGRSVISKVNLTMLEEIANNLNGDVILSNESFPNVSKFLTQINSKSSDNLVNLDFKVKENRYQWPLSIAILSILLLFIGESIPKPKNNSNDA</sequence>
<proteinExistence type="predicted"/>
<feature type="transmembrane region" description="Helical" evidence="5">
    <location>
        <begin position="12"/>
        <end position="36"/>
    </location>
</feature>
<keyword evidence="3 5" id="KW-1133">Transmembrane helix</keyword>
<evidence type="ECO:0000256" key="3">
    <source>
        <dbReference type="ARBA" id="ARBA00022989"/>
    </source>
</evidence>
<comment type="caution">
    <text evidence="7">The sequence shown here is derived from an EMBL/GenBank/DDBJ whole genome shotgun (WGS) entry which is preliminary data.</text>
</comment>
<dbReference type="PROSITE" id="PS50234">
    <property type="entry name" value="VWFA"/>
    <property type="match status" value="1"/>
</dbReference>
<dbReference type="InterPro" id="IPR002035">
    <property type="entry name" value="VWF_A"/>
</dbReference>
<evidence type="ECO:0000256" key="1">
    <source>
        <dbReference type="ARBA" id="ARBA00022475"/>
    </source>
</evidence>